<dbReference type="AlphaFoldDB" id="A0A2V1D2J4"/>
<protein>
    <submittedName>
        <fullName evidence="1">Uncharacterized protein</fullName>
    </submittedName>
</protein>
<gene>
    <name evidence="1" type="ORF">DM02DRAFT_544099</name>
</gene>
<reference evidence="1 2" key="1">
    <citation type="journal article" date="2018" name="Sci. Rep.">
        <title>Comparative genomics provides insights into the lifestyle and reveals functional heterogeneity of dark septate endophytic fungi.</title>
        <authorList>
            <person name="Knapp D.G."/>
            <person name="Nemeth J.B."/>
            <person name="Barry K."/>
            <person name="Hainaut M."/>
            <person name="Henrissat B."/>
            <person name="Johnson J."/>
            <person name="Kuo A."/>
            <person name="Lim J.H.P."/>
            <person name="Lipzen A."/>
            <person name="Nolan M."/>
            <person name="Ohm R.A."/>
            <person name="Tamas L."/>
            <person name="Grigoriev I.V."/>
            <person name="Spatafora J.W."/>
            <person name="Nagy L.G."/>
            <person name="Kovacs G.M."/>
        </authorList>
    </citation>
    <scope>NUCLEOTIDE SEQUENCE [LARGE SCALE GENOMIC DNA]</scope>
    <source>
        <strain evidence="1 2">DSE2036</strain>
    </source>
</reference>
<evidence type="ECO:0000313" key="1">
    <source>
        <dbReference type="EMBL" id="PVH92228.1"/>
    </source>
</evidence>
<name>A0A2V1D2J4_9PLEO</name>
<proteinExistence type="predicted"/>
<dbReference type="STRING" id="97972.A0A2V1D2J4"/>
<sequence>AIKDETLFLVRCYKELILLQLISRHLFINKLKAFKQASIKYSTTNRVYYSNRACGKFILPR</sequence>
<organism evidence="1 2">
    <name type="scientific">Periconia macrospinosa</name>
    <dbReference type="NCBI Taxonomy" id="97972"/>
    <lineage>
        <taxon>Eukaryota</taxon>
        <taxon>Fungi</taxon>
        <taxon>Dikarya</taxon>
        <taxon>Ascomycota</taxon>
        <taxon>Pezizomycotina</taxon>
        <taxon>Dothideomycetes</taxon>
        <taxon>Pleosporomycetidae</taxon>
        <taxon>Pleosporales</taxon>
        <taxon>Massarineae</taxon>
        <taxon>Periconiaceae</taxon>
        <taxon>Periconia</taxon>
    </lineage>
</organism>
<accession>A0A2V1D2J4</accession>
<feature type="non-terminal residue" evidence="1">
    <location>
        <position position="1"/>
    </location>
</feature>
<keyword evidence="2" id="KW-1185">Reference proteome</keyword>
<dbReference type="Proteomes" id="UP000244855">
    <property type="component" value="Unassembled WGS sequence"/>
</dbReference>
<evidence type="ECO:0000313" key="2">
    <source>
        <dbReference type="Proteomes" id="UP000244855"/>
    </source>
</evidence>
<dbReference type="EMBL" id="KZ805704">
    <property type="protein sequence ID" value="PVH92228.1"/>
    <property type="molecule type" value="Genomic_DNA"/>
</dbReference>